<evidence type="ECO:0000256" key="3">
    <source>
        <dbReference type="ARBA" id="ARBA00061201"/>
    </source>
</evidence>
<feature type="domain" description="Polysaccharide biosynthesis" evidence="5">
    <location>
        <begin position="21"/>
        <end position="147"/>
    </location>
</feature>
<dbReference type="InterPro" id="IPR008476">
    <property type="entry name" value="PBDC1_metazoa/fungi"/>
</dbReference>
<dbReference type="Proteomes" id="UP000503462">
    <property type="component" value="Chromosome 2"/>
</dbReference>
<dbReference type="AlphaFoldDB" id="A0A6H0XS81"/>
<evidence type="ECO:0000256" key="1">
    <source>
        <dbReference type="ARBA" id="ARBA00004496"/>
    </source>
</evidence>
<dbReference type="OrthoDB" id="10248897at2759"/>
<dbReference type="InterPro" id="IPR021148">
    <property type="entry name" value="Polysacc_synth_dom"/>
</dbReference>
<proteinExistence type="inferred from homology"/>
<gene>
    <name evidence="6" type="ORF">AMS68_003090</name>
</gene>
<evidence type="ECO:0000259" key="5">
    <source>
        <dbReference type="Pfam" id="PF04669"/>
    </source>
</evidence>
<dbReference type="GO" id="GO:0005737">
    <property type="term" value="C:cytoplasm"/>
    <property type="evidence" value="ECO:0007669"/>
    <property type="project" value="UniProtKB-SubCell"/>
</dbReference>
<evidence type="ECO:0000313" key="7">
    <source>
        <dbReference type="Proteomes" id="UP000503462"/>
    </source>
</evidence>
<comment type="subcellular location">
    <subcellularLocation>
        <location evidence="1">Cytoplasm</location>
    </subcellularLocation>
</comment>
<keyword evidence="7" id="KW-1185">Reference proteome</keyword>
<protein>
    <recommendedName>
        <fullName evidence="4">Protein PBDC1 homolog</fullName>
    </recommendedName>
</protein>
<comment type="similarity">
    <text evidence="3">Belongs to the PBDC1 family.</text>
</comment>
<organism evidence="6 7">
    <name type="scientific">Peltaster fructicola</name>
    <dbReference type="NCBI Taxonomy" id="286661"/>
    <lineage>
        <taxon>Eukaryota</taxon>
        <taxon>Fungi</taxon>
        <taxon>Dikarya</taxon>
        <taxon>Ascomycota</taxon>
        <taxon>Pezizomycotina</taxon>
        <taxon>Dothideomycetes</taxon>
        <taxon>Dothideomycetes incertae sedis</taxon>
        <taxon>Peltaster</taxon>
    </lineage>
</organism>
<keyword evidence="2" id="KW-0963">Cytoplasm</keyword>
<dbReference type="InterPro" id="IPR023139">
    <property type="entry name" value="PBDC1-like_dom_sf"/>
</dbReference>
<dbReference type="FunFam" id="1.10.3560.10:FF:000001">
    <property type="entry name" value="Protein PBDC1 homolog"/>
    <property type="match status" value="1"/>
</dbReference>
<dbReference type="PANTHER" id="PTHR13410:SF9">
    <property type="entry name" value="PROTEIN PBDC1"/>
    <property type="match status" value="1"/>
</dbReference>
<evidence type="ECO:0000256" key="2">
    <source>
        <dbReference type="ARBA" id="ARBA00022490"/>
    </source>
</evidence>
<dbReference type="Pfam" id="PF04669">
    <property type="entry name" value="PBDC1"/>
    <property type="match status" value="1"/>
</dbReference>
<sequence length="157" mass="18373">MSLTAPGGPINPEHADNFEEIEKQFAVKAVAHMTTYWSILEKIPGSKLKLTKFDDEIYDHFKKTFPDFDLKATINEDEMKSKQGKEQWREFINSYEKKIEDFNFGTIVRSNPAFEYGEKESIFVVRMQFYALEIARNREGLNDWIYEQNLTANEAQA</sequence>
<evidence type="ECO:0000313" key="6">
    <source>
        <dbReference type="EMBL" id="QIW97572.1"/>
    </source>
</evidence>
<name>A0A6H0XS81_9PEZI</name>
<evidence type="ECO:0000256" key="4">
    <source>
        <dbReference type="ARBA" id="ARBA00069779"/>
    </source>
</evidence>
<accession>A0A6H0XS81</accession>
<reference evidence="6 7" key="1">
    <citation type="journal article" date="2016" name="Sci. Rep.">
        <title>Peltaster fructicola genome reveals evolution from an invasive phytopathogen to an ectophytic parasite.</title>
        <authorList>
            <person name="Xu C."/>
            <person name="Chen H."/>
            <person name="Gleason M.L."/>
            <person name="Xu J.R."/>
            <person name="Liu H."/>
            <person name="Zhang R."/>
            <person name="Sun G."/>
        </authorList>
    </citation>
    <scope>NUCLEOTIDE SEQUENCE [LARGE SCALE GENOMIC DNA]</scope>
    <source>
        <strain evidence="6 7">LNHT1506</strain>
    </source>
</reference>
<dbReference type="EMBL" id="CP051140">
    <property type="protein sequence ID" value="QIW97572.1"/>
    <property type="molecule type" value="Genomic_DNA"/>
</dbReference>
<dbReference type="Gene3D" id="1.10.3560.10">
    <property type="entry name" value="yst0336 like domain"/>
    <property type="match status" value="1"/>
</dbReference>
<dbReference type="PANTHER" id="PTHR13410">
    <property type="entry name" value="PROTEIN PBDC1"/>
    <property type="match status" value="1"/>
</dbReference>